<evidence type="ECO:0000259" key="13">
    <source>
        <dbReference type="Pfam" id="PF00535"/>
    </source>
</evidence>
<evidence type="ECO:0000256" key="6">
    <source>
        <dbReference type="ARBA" id="ARBA00022679"/>
    </source>
</evidence>
<evidence type="ECO:0000256" key="7">
    <source>
        <dbReference type="ARBA" id="ARBA00022692"/>
    </source>
</evidence>
<dbReference type="PANTHER" id="PTHR43867:SF2">
    <property type="entry name" value="CELLULOSE SYNTHASE CATALYTIC SUBUNIT A [UDP-FORMING]"/>
    <property type="match status" value="1"/>
</dbReference>
<comment type="catalytic activity">
    <reaction evidence="11">
        <text>[(1-&gt;4)-beta-D-glucosyl](n) + UDP-alpha-D-glucose = [(1-&gt;4)-beta-D-glucosyl](n+1) + UDP + H(+)</text>
        <dbReference type="Rhea" id="RHEA:19929"/>
        <dbReference type="Rhea" id="RHEA-COMP:10033"/>
        <dbReference type="Rhea" id="RHEA-COMP:10034"/>
        <dbReference type="ChEBI" id="CHEBI:15378"/>
        <dbReference type="ChEBI" id="CHEBI:18246"/>
        <dbReference type="ChEBI" id="CHEBI:58223"/>
        <dbReference type="ChEBI" id="CHEBI:58885"/>
        <dbReference type="EC" id="2.4.1.12"/>
    </reaction>
</comment>
<evidence type="ECO:0000256" key="12">
    <source>
        <dbReference type="SAM" id="Phobius"/>
    </source>
</evidence>
<sequence>MQIELYYLAGLAVILFLLYMSAKKHLWSKYILLFSFILLNGVYLIWRTFYTLPTVGIISFIFGLLLLFTEWAGFTQSIIFTILSWKPFKRKTIPLHSFRELPTVDVFIATYNEPEDLLKRTITGSLLMRYPEDKVKVYVCDDGKRPEIKALTESLGAYYISREDNKHAKAGNLNHAMSITNGDIIVTMDADMVPKINFLERTVGHFLDKDVSFVQAPQVFYNADPFQYNLFYEQRLTNEQDFFMRRLEEGKDRFNATMYVGSNALFRRSSLEDIGGFATGVITEDMATGMFLQTDNQKTVFVNETLAVGLSAETFPELLKQRDRWARGNIQVARKWNPLKIKGLSFMQKLLYLDGIHYWFFGIYKMVYLLAPLLFLLFSIYSIQTDFKTLLIFWFPAFFSSMLAFKRMADNKRSVIWSHIYEVSLAPFMAYSVLSEVFLKERGKFNVTSKGIQNDSRNFHWKLTIPYFVLLLMTVVSLCMIGIHLFTPIQIYQNTEMLIINIFWVVYNALAILIALLITVERPRFRGTERFTVKRSATIANNHGLEIPCTVMDLSETGGRIRLNKKEYDRLQLQKEDIYLNVGKAKDIKVKKQWVTKEKDSYFLGVSFVDINSDQYKGLISLLFVESSDIYSSRVYAKASVLGALIQFFFKTEHKPKKLVRKTIREQTSMDICIHLAKKTINGNIVDISNTGCQVKTRRRIDQDTFLIETEDGKKTSVQLHWEKKKGRHYYYGTSFGSNHIKNRIGA</sequence>
<feature type="domain" description="Glycosyltransferase 2-like" evidence="13">
    <location>
        <begin position="106"/>
        <end position="275"/>
    </location>
</feature>
<keyword evidence="8" id="KW-0135">Cellulose biosynthesis</keyword>
<protein>
    <recommendedName>
        <fullName evidence="2">cellulose synthase (UDP-forming)</fullName>
        <ecNumber evidence="2">2.4.1.12</ecNumber>
    </recommendedName>
</protein>
<evidence type="ECO:0000256" key="9">
    <source>
        <dbReference type="ARBA" id="ARBA00022989"/>
    </source>
</evidence>
<evidence type="ECO:0000256" key="5">
    <source>
        <dbReference type="ARBA" id="ARBA00022676"/>
    </source>
</evidence>
<dbReference type="InterPro" id="IPR009875">
    <property type="entry name" value="PilZ_domain"/>
</dbReference>
<dbReference type="PANTHER" id="PTHR43867">
    <property type="entry name" value="CELLULOSE SYNTHASE CATALYTIC SUBUNIT A [UDP-FORMING]"/>
    <property type="match status" value="1"/>
</dbReference>
<feature type="transmembrane region" description="Helical" evidence="12">
    <location>
        <begin position="356"/>
        <end position="381"/>
    </location>
</feature>
<evidence type="ECO:0000313" key="16">
    <source>
        <dbReference type="Proteomes" id="UP000588491"/>
    </source>
</evidence>
<feature type="transmembrane region" description="Helical" evidence="12">
    <location>
        <begin position="58"/>
        <end position="83"/>
    </location>
</feature>
<dbReference type="InterPro" id="IPR029044">
    <property type="entry name" value="Nucleotide-diphossugar_trans"/>
</dbReference>
<feature type="transmembrane region" description="Helical" evidence="12">
    <location>
        <begin position="6"/>
        <end position="22"/>
    </location>
</feature>
<evidence type="ECO:0000256" key="2">
    <source>
        <dbReference type="ARBA" id="ARBA00012539"/>
    </source>
</evidence>
<dbReference type="Pfam" id="PF00535">
    <property type="entry name" value="Glycos_transf_2"/>
    <property type="match status" value="1"/>
</dbReference>
<dbReference type="PRINTS" id="PR01439">
    <property type="entry name" value="CELLSNTHASEA"/>
</dbReference>
<feature type="transmembrane region" description="Helical" evidence="12">
    <location>
        <begin position="465"/>
        <end position="486"/>
    </location>
</feature>
<dbReference type="RefSeq" id="WP_169187944.1">
    <property type="nucleotide sequence ID" value="NZ_JABBPK010000001.1"/>
</dbReference>
<dbReference type="GO" id="GO:0016760">
    <property type="term" value="F:cellulose synthase (UDP-forming) activity"/>
    <property type="evidence" value="ECO:0007669"/>
    <property type="project" value="UniProtKB-EC"/>
</dbReference>
<dbReference type="Gene3D" id="2.40.10.220">
    <property type="entry name" value="predicted glycosyltransferase like domains"/>
    <property type="match status" value="1"/>
</dbReference>
<evidence type="ECO:0000256" key="1">
    <source>
        <dbReference type="ARBA" id="ARBA00004429"/>
    </source>
</evidence>
<dbReference type="InterPro" id="IPR050321">
    <property type="entry name" value="Glycosyltr_2/OpgH_subfam"/>
</dbReference>
<evidence type="ECO:0000256" key="4">
    <source>
        <dbReference type="ARBA" id="ARBA00022519"/>
    </source>
</evidence>
<keyword evidence="9 12" id="KW-1133">Transmembrane helix</keyword>
<keyword evidence="7 12" id="KW-0812">Transmembrane</keyword>
<evidence type="ECO:0000256" key="11">
    <source>
        <dbReference type="ARBA" id="ARBA00048682"/>
    </source>
</evidence>
<evidence type="ECO:0000256" key="3">
    <source>
        <dbReference type="ARBA" id="ARBA00022475"/>
    </source>
</evidence>
<dbReference type="SUPFAM" id="SSF53448">
    <property type="entry name" value="Nucleotide-diphospho-sugar transferases"/>
    <property type="match status" value="1"/>
</dbReference>
<dbReference type="GO" id="GO:0006011">
    <property type="term" value="P:UDP-alpha-D-glucose metabolic process"/>
    <property type="evidence" value="ECO:0007669"/>
    <property type="project" value="InterPro"/>
</dbReference>
<dbReference type="Pfam" id="PF07238">
    <property type="entry name" value="PilZ"/>
    <property type="match status" value="1"/>
</dbReference>
<keyword evidence="5" id="KW-0328">Glycosyltransferase</keyword>
<dbReference type="Gene3D" id="3.90.550.10">
    <property type="entry name" value="Spore Coat Polysaccharide Biosynthesis Protein SpsA, Chain A"/>
    <property type="match status" value="1"/>
</dbReference>
<keyword evidence="10 12" id="KW-0472">Membrane</keyword>
<dbReference type="EMBL" id="JABBPK010000001">
    <property type="protein sequence ID" value="NMO76369.1"/>
    <property type="molecule type" value="Genomic_DNA"/>
</dbReference>
<feature type="transmembrane region" description="Helical" evidence="12">
    <location>
        <begin position="29"/>
        <end position="46"/>
    </location>
</feature>
<dbReference type="EC" id="2.4.1.12" evidence="2"/>
<proteinExistence type="predicted"/>
<gene>
    <name evidence="15" type="ORF">HHU08_05005</name>
</gene>
<dbReference type="GO" id="GO:0035438">
    <property type="term" value="F:cyclic-di-GMP binding"/>
    <property type="evidence" value="ECO:0007669"/>
    <property type="project" value="InterPro"/>
</dbReference>
<evidence type="ECO:0000313" key="15">
    <source>
        <dbReference type="EMBL" id="NMO76369.1"/>
    </source>
</evidence>
<dbReference type="GO" id="GO:0030244">
    <property type="term" value="P:cellulose biosynthetic process"/>
    <property type="evidence" value="ECO:0007669"/>
    <property type="project" value="UniProtKB-KW"/>
</dbReference>
<keyword evidence="16" id="KW-1185">Reference proteome</keyword>
<feature type="domain" description="PilZ" evidence="14">
    <location>
        <begin position="526"/>
        <end position="624"/>
    </location>
</feature>
<dbReference type="InterPro" id="IPR001173">
    <property type="entry name" value="Glyco_trans_2-like"/>
</dbReference>
<dbReference type="SUPFAM" id="SSF141371">
    <property type="entry name" value="PilZ domain-like"/>
    <property type="match status" value="1"/>
</dbReference>
<feature type="transmembrane region" description="Helical" evidence="12">
    <location>
        <begin position="498"/>
        <end position="520"/>
    </location>
</feature>
<keyword evidence="6 15" id="KW-0808">Transferase</keyword>
<accession>A0A7Y0PME4</accession>
<name>A0A7Y0PME4_9BACI</name>
<comment type="subcellular location">
    <subcellularLocation>
        <location evidence="1">Cell inner membrane</location>
        <topology evidence="1">Multi-pass membrane protein</topology>
    </subcellularLocation>
</comment>
<evidence type="ECO:0000256" key="8">
    <source>
        <dbReference type="ARBA" id="ARBA00022916"/>
    </source>
</evidence>
<dbReference type="GO" id="GO:0005886">
    <property type="term" value="C:plasma membrane"/>
    <property type="evidence" value="ECO:0007669"/>
    <property type="project" value="UniProtKB-SubCell"/>
</dbReference>
<evidence type="ECO:0000256" key="10">
    <source>
        <dbReference type="ARBA" id="ARBA00023136"/>
    </source>
</evidence>
<dbReference type="Proteomes" id="UP000588491">
    <property type="component" value="Unassembled WGS sequence"/>
</dbReference>
<dbReference type="InterPro" id="IPR003919">
    <property type="entry name" value="Cell_synth_A"/>
</dbReference>
<dbReference type="AlphaFoldDB" id="A0A7Y0PME4"/>
<feature type="transmembrane region" description="Helical" evidence="12">
    <location>
        <begin position="387"/>
        <end position="405"/>
    </location>
</feature>
<reference evidence="15 16" key="1">
    <citation type="submission" date="2020-04" db="EMBL/GenBank/DDBJ databases">
        <title>Bacillus sp. UniB3 isolated from commercial digestive syrup.</title>
        <authorList>
            <person name="Thorat V."/>
            <person name="Kirdat K."/>
            <person name="Tiwarekar B."/>
            <person name="Yadav A."/>
        </authorList>
    </citation>
    <scope>NUCLEOTIDE SEQUENCE [LARGE SCALE GENOMIC DNA]</scope>
    <source>
        <strain evidence="15 16">UniB3</strain>
    </source>
</reference>
<keyword evidence="3" id="KW-1003">Cell membrane</keyword>
<dbReference type="CDD" id="cd06421">
    <property type="entry name" value="CESA_CelA_like"/>
    <property type="match status" value="1"/>
</dbReference>
<comment type="caution">
    <text evidence="15">The sequence shown here is derived from an EMBL/GenBank/DDBJ whole genome shotgun (WGS) entry which is preliminary data.</text>
</comment>
<organism evidence="15 16">
    <name type="scientific">Niallia alba</name>
    <dbReference type="NCBI Taxonomy" id="2729105"/>
    <lineage>
        <taxon>Bacteria</taxon>
        <taxon>Bacillati</taxon>
        <taxon>Bacillota</taxon>
        <taxon>Bacilli</taxon>
        <taxon>Bacillales</taxon>
        <taxon>Bacillaceae</taxon>
        <taxon>Niallia</taxon>
    </lineage>
</organism>
<evidence type="ECO:0000259" key="14">
    <source>
        <dbReference type="Pfam" id="PF07238"/>
    </source>
</evidence>
<keyword evidence="4" id="KW-0997">Cell inner membrane</keyword>